<protein>
    <submittedName>
        <fullName evidence="1">Uncharacterized protein</fullName>
    </submittedName>
</protein>
<name>A0A811KMC1_9BILA</name>
<evidence type="ECO:0000313" key="1">
    <source>
        <dbReference type="EMBL" id="CAD5217355.1"/>
    </source>
</evidence>
<dbReference type="AlphaFoldDB" id="A0A811KMC1"/>
<dbReference type="EMBL" id="CAJFCW020000003">
    <property type="protein sequence ID" value="CAG9107615.1"/>
    <property type="molecule type" value="Genomic_DNA"/>
</dbReference>
<dbReference type="Proteomes" id="UP000783686">
    <property type="component" value="Unassembled WGS sequence"/>
</dbReference>
<comment type="caution">
    <text evidence="1">The sequence shown here is derived from an EMBL/GenBank/DDBJ whole genome shotgun (WGS) entry which is preliminary data.</text>
</comment>
<proteinExistence type="predicted"/>
<accession>A0A811KMC1</accession>
<keyword evidence="2" id="KW-1185">Reference proteome</keyword>
<organism evidence="1 2">
    <name type="scientific">Bursaphelenchus okinawaensis</name>
    <dbReference type="NCBI Taxonomy" id="465554"/>
    <lineage>
        <taxon>Eukaryota</taxon>
        <taxon>Metazoa</taxon>
        <taxon>Ecdysozoa</taxon>
        <taxon>Nematoda</taxon>
        <taxon>Chromadorea</taxon>
        <taxon>Rhabditida</taxon>
        <taxon>Tylenchina</taxon>
        <taxon>Tylenchomorpha</taxon>
        <taxon>Aphelenchoidea</taxon>
        <taxon>Aphelenchoididae</taxon>
        <taxon>Bursaphelenchus</taxon>
    </lineage>
</organism>
<dbReference type="Proteomes" id="UP000614601">
    <property type="component" value="Unassembled WGS sequence"/>
</dbReference>
<evidence type="ECO:0000313" key="2">
    <source>
        <dbReference type="Proteomes" id="UP000614601"/>
    </source>
</evidence>
<sequence>MCVGSAVAVAPLAIRKDLGSTPCTAQHRRLEEWVVLSARGLDTSILGLHEYMFERQKSYGAPHPRLSDARNSETPGRGPIMGNVRLKDCSVGLHLNLEHPCTSAQYVTIDGVKLLI</sequence>
<gene>
    <name evidence="1" type="ORF">BOKJ2_LOCUS7046</name>
</gene>
<reference evidence="1" key="1">
    <citation type="submission" date="2020-09" db="EMBL/GenBank/DDBJ databases">
        <authorList>
            <person name="Kikuchi T."/>
        </authorList>
    </citation>
    <scope>NUCLEOTIDE SEQUENCE</scope>
    <source>
        <strain evidence="1">SH1</strain>
    </source>
</reference>
<dbReference type="EMBL" id="CAJFDH010000003">
    <property type="protein sequence ID" value="CAD5217355.1"/>
    <property type="molecule type" value="Genomic_DNA"/>
</dbReference>